<name>A0A9Q3Q8F7_9BASI</name>
<dbReference type="Proteomes" id="UP000765509">
    <property type="component" value="Unassembled WGS sequence"/>
</dbReference>
<keyword evidence="3" id="KW-1185">Reference proteome</keyword>
<evidence type="ECO:0000313" key="2">
    <source>
        <dbReference type="EMBL" id="MBW0589308.1"/>
    </source>
</evidence>
<feature type="compositionally biased region" description="Polar residues" evidence="1">
    <location>
        <begin position="79"/>
        <end position="106"/>
    </location>
</feature>
<evidence type="ECO:0000256" key="1">
    <source>
        <dbReference type="SAM" id="MobiDB-lite"/>
    </source>
</evidence>
<organism evidence="2 3">
    <name type="scientific">Austropuccinia psidii MF-1</name>
    <dbReference type="NCBI Taxonomy" id="1389203"/>
    <lineage>
        <taxon>Eukaryota</taxon>
        <taxon>Fungi</taxon>
        <taxon>Dikarya</taxon>
        <taxon>Basidiomycota</taxon>
        <taxon>Pucciniomycotina</taxon>
        <taxon>Pucciniomycetes</taxon>
        <taxon>Pucciniales</taxon>
        <taxon>Sphaerophragmiaceae</taxon>
        <taxon>Austropuccinia</taxon>
    </lineage>
</organism>
<dbReference type="AlphaFoldDB" id="A0A9Q3Q8F7"/>
<evidence type="ECO:0000313" key="3">
    <source>
        <dbReference type="Proteomes" id="UP000765509"/>
    </source>
</evidence>
<sequence>MHQKRLSLASHWEELEAGFQKMHLKAIPFKDPMVITKEKTRIKGGKQDFFQPEADRFRPPNKEATGIGERSTQEPEIVGNTSNRVRSPANMNITPTQNENSSVTPGINIDSNKMWLKMSQFAEKTHKKLERLQENNLRLPDLTTLQQTTIQNLQEGYSKLRKASEETKKAETKS</sequence>
<gene>
    <name evidence="2" type="ORF">O181_129023</name>
</gene>
<accession>A0A9Q3Q8F7</accession>
<comment type="caution">
    <text evidence="2">The sequence shown here is derived from an EMBL/GenBank/DDBJ whole genome shotgun (WGS) entry which is preliminary data.</text>
</comment>
<dbReference type="EMBL" id="AVOT02133735">
    <property type="protein sequence ID" value="MBW0589308.1"/>
    <property type="molecule type" value="Genomic_DNA"/>
</dbReference>
<feature type="region of interest" description="Disordered" evidence="1">
    <location>
        <begin position="51"/>
        <end position="106"/>
    </location>
</feature>
<proteinExistence type="predicted"/>
<reference evidence="2" key="1">
    <citation type="submission" date="2021-03" db="EMBL/GenBank/DDBJ databases">
        <title>Draft genome sequence of rust myrtle Austropuccinia psidii MF-1, a brazilian biotype.</title>
        <authorList>
            <person name="Quecine M.C."/>
            <person name="Pachon D.M.R."/>
            <person name="Bonatelli M.L."/>
            <person name="Correr F.H."/>
            <person name="Franceschini L.M."/>
            <person name="Leite T.F."/>
            <person name="Margarido G.R.A."/>
            <person name="Almeida C.A."/>
            <person name="Ferrarezi J.A."/>
            <person name="Labate C.A."/>
        </authorList>
    </citation>
    <scope>NUCLEOTIDE SEQUENCE</scope>
    <source>
        <strain evidence="2">MF-1</strain>
    </source>
</reference>
<protein>
    <submittedName>
        <fullName evidence="2">Uncharacterized protein</fullName>
    </submittedName>
</protein>